<feature type="signal peptide" evidence="1">
    <location>
        <begin position="1"/>
        <end position="20"/>
    </location>
</feature>
<dbReference type="AlphaFoldDB" id="A9HWY5"/>
<accession>A9HWY5</accession>
<evidence type="ECO:0008006" key="4">
    <source>
        <dbReference type="Google" id="ProtNLM"/>
    </source>
</evidence>
<keyword evidence="3" id="KW-1185">Reference proteome</keyword>
<name>A9HWY5_BORPD</name>
<evidence type="ECO:0000313" key="2">
    <source>
        <dbReference type="EMBL" id="CAP43675.1"/>
    </source>
</evidence>
<feature type="chain" id="PRO_5002739489" description="Secreted protein" evidence="1">
    <location>
        <begin position="21"/>
        <end position="106"/>
    </location>
</feature>
<gene>
    <name evidence="2" type="ordered locus">Bpet3333</name>
</gene>
<evidence type="ECO:0000256" key="1">
    <source>
        <dbReference type="SAM" id="SignalP"/>
    </source>
</evidence>
<organism evidence="2 3">
    <name type="scientific">Bordetella petrii (strain ATCC BAA-461 / DSM 12804 / CCUG 43448 / CIP 107267 / Se-1111R)</name>
    <dbReference type="NCBI Taxonomy" id="340100"/>
    <lineage>
        <taxon>Bacteria</taxon>
        <taxon>Pseudomonadati</taxon>
        <taxon>Pseudomonadota</taxon>
        <taxon>Betaproteobacteria</taxon>
        <taxon>Burkholderiales</taxon>
        <taxon>Alcaligenaceae</taxon>
        <taxon>Bordetella</taxon>
    </lineage>
</organism>
<proteinExistence type="predicted"/>
<dbReference type="KEGG" id="bpt:Bpet3333"/>
<dbReference type="EMBL" id="AM902716">
    <property type="protein sequence ID" value="CAP43675.1"/>
    <property type="molecule type" value="Genomic_DNA"/>
</dbReference>
<keyword evidence="1" id="KW-0732">Signal</keyword>
<reference evidence="2 3" key="1">
    <citation type="journal article" date="2008" name="BMC Genomics">
        <title>The missing link: Bordetella petrii is endowed with both the metabolic versatility of environmental bacteria and virulence traits of pathogenic Bordetellae.</title>
        <authorList>
            <person name="Gross R."/>
            <person name="Guzman C.A."/>
            <person name="Sebaihia M."/>
            <person name="Martins Dos Santos V.A."/>
            <person name="Pieper D.H."/>
            <person name="Koebnik R."/>
            <person name="Lechner M."/>
            <person name="Bartels D."/>
            <person name="Buhrmester J."/>
            <person name="Choudhuri J.V."/>
            <person name="Ebensen T."/>
            <person name="Gaigalat L."/>
            <person name="Herrmann S."/>
            <person name="Khachane A.N."/>
            <person name="Larisch C."/>
            <person name="Link S."/>
            <person name="Linke B."/>
            <person name="Meyer F."/>
            <person name="Mormann S."/>
            <person name="Nakunst D."/>
            <person name="Rueckert C."/>
            <person name="Schneiker-Bekel S."/>
            <person name="Schulze K."/>
            <person name="Vorhoelter F.J."/>
            <person name="Yevsa T."/>
            <person name="Engle J.T."/>
            <person name="Goldman W.E."/>
            <person name="Puehler A."/>
            <person name="Goebel U.B."/>
            <person name="Goesmann A."/>
            <person name="Bloecker H."/>
            <person name="Kaiser O."/>
            <person name="Martinez-Arias R."/>
        </authorList>
    </citation>
    <scope>NUCLEOTIDE SEQUENCE [LARGE SCALE GENOMIC DNA]</scope>
    <source>
        <strain evidence="3">ATCC BAA-461 / DSM 12804 / CCUG 43448 / CIP 107267 / Se-1111R</strain>
    </source>
</reference>
<dbReference type="Proteomes" id="UP000001225">
    <property type="component" value="Chromosome"/>
</dbReference>
<sequence length="106" mass="11625">MKQQTWKTCIAMAMAANAAAAGTPANDTAIAERCQKKSALSGVLLTIKQHGGTIAEMMSVTGNDEKMRALITQVHDEERYYSEVEQQQMAARLAERIYSECMAGRL</sequence>
<protein>
    <recommendedName>
        <fullName evidence="4">Secreted protein</fullName>
    </recommendedName>
</protein>
<evidence type="ECO:0000313" key="3">
    <source>
        <dbReference type="Proteomes" id="UP000001225"/>
    </source>
</evidence>